<organism evidence="2 3">
    <name type="scientific">Algoriphagus halophilus</name>
    <dbReference type="NCBI Taxonomy" id="226505"/>
    <lineage>
        <taxon>Bacteria</taxon>
        <taxon>Pseudomonadati</taxon>
        <taxon>Bacteroidota</taxon>
        <taxon>Cytophagia</taxon>
        <taxon>Cytophagales</taxon>
        <taxon>Cyclobacteriaceae</taxon>
        <taxon>Algoriphagus</taxon>
    </lineage>
</organism>
<gene>
    <name evidence="2" type="ORF">SAMN05444394_2195</name>
</gene>
<proteinExistence type="predicted"/>
<dbReference type="RefSeq" id="WP_074224851.1">
    <property type="nucleotide sequence ID" value="NZ_CP146486.1"/>
</dbReference>
<reference evidence="3" key="1">
    <citation type="submission" date="2016-11" db="EMBL/GenBank/DDBJ databases">
        <authorList>
            <person name="Varghese N."/>
            <person name="Submissions S."/>
        </authorList>
    </citation>
    <scope>NUCLEOTIDE SEQUENCE [LARGE SCALE GENOMIC DNA]</scope>
    <source>
        <strain evidence="3">DSM 15292</strain>
    </source>
</reference>
<evidence type="ECO:0000313" key="2">
    <source>
        <dbReference type="EMBL" id="SIN82796.1"/>
    </source>
</evidence>
<evidence type="ECO:0000256" key="1">
    <source>
        <dbReference type="SAM" id="MobiDB-lite"/>
    </source>
</evidence>
<protein>
    <recommendedName>
        <fullName evidence="4">Cold-shock protein</fullName>
    </recommendedName>
</protein>
<feature type="region of interest" description="Disordered" evidence="1">
    <location>
        <begin position="1"/>
        <end position="87"/>
    </location>
</feature>
<dbReference type="EMBL" id="FSRC01000001">
    <property type="protein sequence ID" value="SIN82796.1"/>
    <property type="molecule type" value="Genomic_DNA"/>
</dbReference>
<evidence type="ECO:0008006" key="4">
    <source>
        <dbReference type="Google" id="ProtNLM"/>
    </source>
</evidence>
<feature type="compositionally biased region" description="Low complexity" evidence="1">
    <location>
        <begin position="65"/>
        <end position="76"/>
    </location>
</feature>
<dbReference type="STRING" id="226505.SAMN05444394_2195"/>
<sequence>MSKNQNSFIKKQKAELKRRKQKEKFEKKLERKAQPKSGDLDDMIVYVDRFGNFTDTPPEEEPVKNTKNQNQSNKNTRTPNFKSRNHE</sequence>
<feature type="compositionally biased region" description="Basic and acidic residues" evidence="1">
    <location>
        <begin position="23"/>
        <end position="33"/>
    </location>
</feature>
<accession>A0A1N6EID0</accession>
<name>A0A1N6EID0_9BACT</name>
<evidence type="ECO:0000313" key="3">
    <source>
        <dbReference type="Proteomes" id="UP000185221"/>
    </source>
</evidence>
<keyword evidence="3" id="KW-1185">Reference proteome</keyword>
<dbReference type="OrthoDB" id="799760at2"/>
<feature type="compositionally biased region" description="Polar residues" evidence="1">
    <location>
        <begin position="77"/>
        <end position="87"/>
    </location>
</feature>
<dbReference type="Proteomes" id="UP000185221">
    <property type="component" value="Unassembled WGS sequence"/>
</dbReference>
<dbReference type="AlphaFoldDB" id="A0A1N6EID0"/>